<evidence type="ECO:0000256" key="10">
    <source>
        <dbReference type="SAM" id="SignalP"/>
    </source>
</evidence>
<dbReference type="PANTHER" id="PTHR11537">
    <property type="entry name" value="VOLTAGE-GATED POTASSIUM CHANNEL"/>
    <property type="match status" value="1"/>
</dbReference>
<dbReference type="InterPro" id="IPR013099">
    <property type="entry name" value="K_chnl_dom"/>
</dbReference>
<dbReference type="Pfam" id="PF07885">
    <property type="entry name" value="Ion_trans_2"/>
    <property type="match status" value="1"/>
</dbReference>
<evidence type="ECO:0000256" key="2">
    <source>
        <dbReference type="ARBA" id="ARBA00022448"/>
    </source>
</evidence>
<accession>A0A7M5UM99</accession>
<sequence length="526" mass="58928">MMKLLFSFCVTFVLYQQATASSAVLNCTNFVPKIPDCPTVVKVNWWDVPPYISKDSAGKVNGILRKIVETIVKTCCGECTDFVYDSPLNPSNNSEILKSKIGKNGSTISFPVYGEMTSVKFQSHPYFPVIESPGVIYIEKPQDASNAGSAVLEAVFRGWPVLVLTLIMAALSGIIMWALDSYWNPDQFPSSFFKGSWEGFWWAFVSMTTVGYGDRAPKSFIARIFAFFWVLVGLVIISIFTATVTTSLTALSLSNDINLYGGNIIALNNTEEQRYGVKNNAKVYPVPTVDDFAQAILGNSKQYTGDDVTVDGGLIDSYVAGFFQDKLDESVGLRVGTVFDHQFAYGFVITNEMVRNQNIERCLRRTLSTQESLITQTIQSDMKALPEPEKSAAEEKSSNLFDPNSDIFKQAVFVCLGLIVFLTLCGIAWEYCYWRPKQKRENPVKKVQEDRALTPHTSFEELVAAQCQELEDAMITEVMAFYKAFNRKLEDIRKRHLRDDGINEKGGDPDVLDLSQQQPDEQKIKL</sequence>
<dbReference type="PRINTS" id="PR00169">
    <property type="entry name" value="KCHANNEL"/>
</dbReference>
<feature type="signal peptide" evidence="10">
    <location>
        <begin position="1"/>
        <end position="20"/>
    </location>
</feature>
<evidence type="ECO:0000256" key="5">
    <source>
        <dbReference type="ARBA" id="ARBA00023065"/>
    </source>
</evidence>
<keyword evidence="6 9" id="KW-0472">Membrane</keyword>
<dbReference type="AlphaFoldDB" id="A0A7M5UM99"/>
<dbReference type="Proteomes" id="UP000594262">
    <property type="component" value="Unplaced"/>
</dbReference>
<dbReference type="RefSeq" id="XP_066935901.1">
    <property type="nucleotide sequence ID" value="XM_067079800.1"/>
</dbReference>
<evidence type="ECO:0000256" key="7">
    <source>
        <dbReference type="ARBA" id="ARBA00023303"/>
    </source>
</evidence>
<keyword evidence="13" id="KW-1185">Reference proteome</keyword>
<dbReference type="GO" id="GO:0001508">
    <property type="term" value="P:action potential"/>
    <property type="evidence" value="ECO:0007669"/>
    <property type="project" value="TreeGrafter"/>
</dbReference>
<dbReference type="OrthoDB" id="5953876at2759"/>
<feature type="transmembrane region" description="Helical" evidence="9">
    <location>
        <begin position="411"/>
        <end position="432"/>
    </location>
</feature>
<name>A0A7M5UM99_9CNID</name>
<feature type="transmembrane region" description="Helical" evidence="9">
    <location>
        <begin position="224"/>
        <end position="244"/>
    </location>
</feature>
<evidence type="ECO:0000313" key="13">
    <source>
        <dbReference type="Proteomes" id="UP000594262"/>
    </source>
</evidence>
<evidence type="ECO:0000256" key="8">
    <source>
        <dbReference type="SAM" id="MobiDB-lite"/>
    </source>
</evidence>
<reference evidence="12" key="1">
    <citation type="submission" date="2021-01" db="UniProtKB">
        <authorList>
            <consortium name="EnsemblMetazoa"/>
        </authorList>
    </citation>
    <scope>IDENTIFICATION</scope>
</reference>
<evidence type="ECO:0000256" key="9">
    <source>
        <dbReference type="SAM" id="Phobius"/>
    </source>
</evidence>
<keyword evidence="2" id="KW-0813">Transport</keyword>
<dbReference type="EnsemblMetazoa" id="CLYHEMT011996.1">
    <property type="protein sequence ID" value="CLYHEMP011996.1"/>
    <property type="gene ID" value="CLYHEMG011996"/>
</dbReference>
<keyword evidence="7" id="KW-0407">Ion channel</keyword>
<dbReference type="SUPFAM" id="SSF81324">
    <property type="entry name" value="Voltage-gated potassium channels"/>
    <property type="match status" value="1"/>
</dbReference>
<dbReference type="GeneID" id="136823623"/>
<feature type="transmembrane region" description="Helical" evidence="9">
    <location>
        <begin position="159"/>
        <end position="179"/>
    </location>
</feature>
<dbReference type="GO" id="GO:0005251">
    <property type="term" value="F:delayed rectifier potassium channel activity"/>
    <property type="evidence" value="ECO:0007669"/>
    <property type="project" value="TreeGrafter"/>
</dbReference>
<dbReference type="GO" id="GO:0015276">
    <property type="term" value="F:ligand-gated monoatomic ion channel activity"/>
    <property type="evidence" value="ECO:0007669"/>
    <property type="project" value="InterPro"/>
</dbReference>
<evidence type="ECO:0000256" key="6">
    <source>
        <dbReference type="ARBA" id="ARBA00023136"/>
    </source>
</evidence>
<keyword evidence="3 9" id="KW-0812">Transmembrane</keyword>
<evidence type="ECO:0000259" key="11">
    <source>
        <dbReference type="Pfam" id="PF07885"/>
    </source>
</evidence>
<protein>
    <recommendedName>
        <fullName evidence="11">Potassium channel domain-containing protein</fullName>
    </recommendedName>
</protein>
<evidence type="ECO:0000256" key="4">
    <source>
        <dbReference type="ARBA" id="ARBA00022989"/>
    </source>
</evidence>
<feature type="region of interest" description="Disordered" evidence="8">
    <location>
        <begin position="499"/>
        <end position="526"/>
    </location>
</feature>
<feature type="chain" id="PRO_5029752561" description="Potassium channel domain-containing protein" evidence="10">
    <location>
        <begin position="21"/>
        <end position="526"/>
    </location>
</feature>
<organism evidence="12 13">
    <name type="scientific">Clytia hemisphaerica</name>
    <dbReference type="NCBI Taxonomy" id="252671"/>
    <lineage>
        <taxon>Eukaryota</taxon>
        <taxon>Metazoa</taxon>
        <taxon>Cnidaria</taxon>
        <taxon>Hydrozoa</taxon>
        <taxon>Hydroidolina</taxon>
        <taxon>Leptothecata</taxon>
        <taxon>Obeliida</taxon>
        <taxon>Clytiidae</taxon>
        <taxon>Clytia</taxon>
    </lineage>
</organism>
<feature type="domain" description="Potassium channel" evidence="11">
    <location>
        <begin position="174"/>
        <end position="249"/>
    </location>
</feature>
<dbReference type="GO" id="GO:0008076">
    <property type="term" value="C:voltage-gated potassium channel complex"/>
    <property type="evidence" value="ECO:0007669"/>
    <property type="project" value="InterPro"/>
</dbReference>
<proteinExistence type="predicted"/>
<keyword evidence="4 9" id="KW-1133">Transmembrane helix</keyword>
<evidence type="ECO:0000256" key="1">
    <source>
        <dbReference type="ARBA" id="ARBA00004141"/>
    </source>
</evidence>
<comment type="subcellular location">
    <subcellularLocation>
        <location evidence="1">Membrane</location>
        <topology evidence="1">Multi-pass membrane protein</topology>
    </subcellularLocation>
</comment>
<dbReference type="InterPro" id="IPR028325">
    <property type="entry name" value="VG_K_chnl"/>
</dbReference>
<keyword evidence="10" id="KW-0732">Signal</keyword>
<dbReference type="Gene3D" id="1.10.287.70">
    <property type="match status" value="1"/>
</dbReference>
<evidence type="ECO:0000256" key="3">
    <source>
        <dbReference type="ARBA" id="ARBA00022692"/>
    </source>
</evidence>
<dbReference type="PANTHER" id="PTHR11537:SF252">
    <property type="entry name" value="POTASSIUM VOLTAGE-GATED CHANNEL PROTEIN SHAW"/>
    <property type="match status" value="1"/>
</dbReference>
<keyword evidence="5" id="KW-0406">Ion transport</keyword>
<feature type="compositionally biased region" description="Basic and acidic residues" evidence="8">
    <location>
        <begin position="499"/>
        <end position="508"/>
    </location>
</feature>
<evidence type="ECO:0000313" key="12">
    <source>
        <dbReference type="EnsemblMetazoa" id="CLYHEMP011996.1"/>
    </source>
</evidence>